<reference evidence="7 8" key="1">
    <citation type="journal article" date="2022" name="Microbiol. Res.">
        <title>Comparative genome analysis, predicted lifestyle and antimicrobial strategies of Lactococcus carnosus and Lactococcus paracarnosus isolated from meat.</title>
        <authorList>
            <person name="Werum V."/>
            <person name="Ehrmann M."/>
            <person name="Vogel R."/>
            <person name="Hilgarth M."/>
        </authorList>
    </citation>
    <scope>NUCLEOTIDE SEQUENCE [LARGE SCALE GENOMIC DNA]</scope>
    <source>
        <strain evidence="7 8">TMW21897</strain>
    </source>
</reference>
<organism evidence="7 8">
    <name type="scientific">Pseudolactococcus paracarnosus</name>
    <dbReference type="NCBI Taxonomy" id="2749962"/>
    <lineage>
        <taxon>Bacteria</taxon>
        <taxon>Bacillati</taxon>
        <taxon>Bacillota</taxon>
        <taxon>Bacilli</taxon>
        <taxon>Lactobacillales</taxon>
        <taxon>Streptococcaceae</taxon>
        <taxon>Pseudolactococcus</taxon>
    </lineage>
</organism>
<name>A0ABT0AMD3_9LACT</name>
<evidence type="ECO:0000313" key="8">
    <source>
        <dbReference type="Proteomes" id="UP001522462"/>
    </source>
</evidence>
<feature type="domain" description="Integral membrane bound transporter" evidence="6">
    <location>
        <begin position="199"/>
        <end position="322"/>
    </location>
</feature>
<evidence type="ECO:0000259" key="6">
    <source>
        <dbReference type="Pfam" id="PF13515"/>
    </source>
</evidence>
<sequence>MNYKKIDDSILRPVGAGLSILYPLVIGLVCHNLVISQFGVLGAFSYLAFQKISIAYNLKATLYHGLSLIAAFVLGVFVSKAIFLLPFAIAMLYIIGFLATKIYRIPKPGHFFVIMVFATATNLSLPLYDLPKMSGYISIGIISGMINAVLLSYIEKLPWQGEQAPFQRLSFKDKYYVTIYNRPRVWIDAINFAFILFVAGYIAYLLRQDFGYWVLISSAAVLSGEEVAIIKHRYLGRILGSIIGLLIGAVLISLPLSTLTIMIILLFLNISVEYFMPRNYALANFFTNPLVLLLSLLTTKRDHTALILGRLNGVIIGSLLVAFLIGMMHYALKTNDNEF</sequence>
<keyword evidence="4 5" id="KW-0472">Membrane</keyword>
<evidence type="ECO:0000256" key="5">
    <source>
        <dbReference type="SAM" id="Phobius"/>
    </source>
</evidence>
<feature type="transmembrane region" description="Helical" evidence="5">
    <location>
        <begin position="311"/>
        <end position="332"/>
    </location>
</feature>
<dbReference type="EMBL" id="JAAEDA010000009">
    <property type="protein sequence ID" value="MCJ1977671.1"/>
    <property type="molecule type" value="Genomic_DNA"/>
</dbReference>
<accession>A0ABT0AMD3</accession>
<keyword evidence="3 5" id="KW-1133">Transmembrane helix</keyword>
<feature type="transmembrane region" description="Helical" evidence="5">
    <location>
        <begin position="61"/>
        <end position="78"/>
    </location>
</feature>
<dbReference type="InterPro" id="IPR049453">
    <property type="entry name" value="Memb_transporter_dom"/>
</dbReference>
<protein>
    <submittedName>
        <fullName evidence="7">FUSC family protein</fullName>
    </submittedName>
</protein>
<evidence type="ECO:0000256" key="1">
    <source>
        <dbReference type="ARBA" id="ARBA00004141"/>
    </source>
</evidence>
<feature type="transmembrane region" description="Helical" evidence="5">
    <location>
        <begin position="110"/>
        <end position="128"/>
    </location>
</feature>
<evidence type="ECO:0000256" key="2">
    <source>
        <dbReference type="ARBA" id="ARBA00022692"/>
    </source>
</evidence>
<evidence type="ECO:0000256" key="4">
    <source>
        <dbReference type="ARBA" id="ARBA00023136"/>
    </source>
</evidence>
<comment type="caution">
    <text evidence="7">The sequence shown here is derived from an EMBL/GenBank/DDBJ whole genome shotgun (WGS) entry which is preliminary data.</text>
</comment>
<feature type="transmembrane region" description="Helical" evidence="5">
    <location>
        <begin position="134"/>
        <end position="154"/>
    </location>
</feature>
<feature type="transmembrane region" description="Helical" evidence="5">
    <location>
        <begin position="20"/>
        <end position="49"/>
    </location>
</feature>
<gene>
    <name evidence="7" type="ORF">GYN19_06845</name>
</gene>
<proteinExistence type="predicted"/>
<keyword evidence="2 5" id="KW-0812">Transmembrane</keyword>
<feature type="transmembrane region" description="Helical" evidence="5">
    <location>
        <begin position="280"/>
        <end position="299"/>
    </location>
</feature>
<evidence type="ECO:0000256" key="3">
    <source>
        <dbReference type="ARBA" id="ARBA00022989"/>
    </source>
</evidence>
<comment type="subcellular location">
    <subcellularLocation>
        <location evidence="1">Membrane</location>
        <topology evidence="1">Multi-pass membrane protein</topology>
    </subcellularLocation>
</comment>
<feature type="transmembrane region" description="Helical" evidence="5">
    <location>
        <begin position="84"/>
        <end position="103"/>
    </location>
</feature>
<dbReference type="RefSeq" id="WP_109834048.1">
    <property type="nucleotide sequence ID" value="NZ_CP017195.1"/>
</dbReference>
<feature type="transmembrane region" description="Helical" evidence="5">
    <location>
        <begin position="185"/>
        <end position="204"/>
    </location>
</feature>
<keyword evidence="8" id="KW-1185">Reference proteome</keyword>
<dbReference type="Pfam" id="PF13515">
    <property type="entry name" value="FUSC_2"/>
    <property type="match status" value="1"/>
</dbReference>
<evidence type="ECO:0000313" key="7">
    <source>
        <dbReference type="EMBL" id="MCJ1977671.1"/>
    </source>
</evidence>
<dbReference type="Proteomes" id="UP001522462">
    <property type="component" value="Unassembled WGS sequence"/>
</dbReference>
<feature type="transmembrane region" description="Helical" evidence="5">
    <location>
        <begin position="242"/>
        <end position="268"/>
    </location>
</feature>